<reference evidence="1" key="1">
    <citation type="submission" date="2021-02" db="EMBL/GenBank/DDBJ databases">
        <authorList>
            <person name="Dougan E. K."/>
            <person name="Rhodes N."/>
            <person name="Thang M."/>
            <person name="Chan C."/>
        </authorList>
    </citation>
    <scope>NUCLEOTIDE SEQUENCE</scope>
</reference>
<gene>
    <name evidence="1" type="ORF">SNEC2469_LOCUS35241</name>
</gene>
<sequence>MAPSEPAASAGDPFGNAISACISGGDLDKCTAHFAALSKLAGDEEEKKSFVQKSSEFCSKAGWKLVAVPALYVGMKFIKIK</sequence>
<comment type="caution">
    <text evidence="1">The sequence shown here is derived from an EMBL/GenBank/DDBJ whole genome shotgun (WGS) entry which is preliminary data.</text>
</comment>
<dbReference type="AlphaFoldDB" id="A0A813CKC7"/>
<dbReference type="OrthoDB" id="413692at2759"/>
<keyword evidence="2" id="KW-1185">Reference proteome</keyword>
<accession>A0A813CKC7</accession>
<dbReference type="Proteomes" id="UP000601435">
    <property type="component" value="Unassembled WGS sequence"/>
</dbReference>
<proteinExistence type="predicted"/>
<dbReference type="EMBL" id="CAJNJA010101007">
    <property type="protein sequence ID" value="CAE7944038.1"/>
    <property type="molecule type" value="Genomic_DNA"/>
</dbReference>
<evidence type="ECO:0000313" key="1">
    <source>
        <dbReference type="EMBL" id="CAE7944038.1"/>
    </source>
</evidence>
<evidence type="ECO:0000313" key="2">
    <source>
        <dbReference type="Proteomes" id="UP000601435"/>
    </source>
</evidence>
<name>A0A813CKC7_9DINO</name>
<organism evidence="1 2">
    <name type="scientific">Symbiodinium necroappetens</name>
    <dbReference type="NCBI Taxonomy" id="1628268"/>
    <lineage>
        <taxon>Eukaryota</taxon>
        <taxon>Sar</taxon>
        <taxon>Alveolata</taxon>
        <taxon>Dinophyceae</taxon>
        <taxon>Suessiales</taxon>
        <taxon>Symbiodiniaceae</taxon>
        <taxon>Symbiodinium</taxon>
    </lineage>
</organism>
<protein>
    <submittedName>
        <fullName evidence="1">Uncharacterized protein</fullName>
    </submittedName>
</protein>